<evidence type="ECO:0000313" key="3">
    <source>
        <dbReference type="EMBL" id="KLU82752.1"/>
    </source>
</evidence>
<reference evidence="5" key="2">
    <citation type="submission" date="2010-05" db="EMBL/GenBank/DDBJ databases">
        <title>The genome sequence of Magnaporthe poae strain ATCC 64411.</title>
        <authorList>
            <person name="Ma L.-J."/>
            <person name="Dead R."/>
            <person name="Young S."/>
            <person name="Zeng Q."/>
            <person name="Koehrsen M."/>
            <person name="Alvarado L."/>
            <person name="Berlin A."/>
            <person name="Chapman S.B."/>
            <person name="Chen Z."/>
            <person name="Freedman E."/>
            <person name="Gellesch M."/>
            <person name="Goldberg J."/>
            <person name="Griggs A."/>
            <person name="Gujja S."/>
            <person name="Heilman E.R."/>
            <person name="Heiman D."/>
            <person name="Hepburn T."/>
            <person name="Howarth C."/>
            <person name="Jen D."/>
            <person name="Larson L."/>
            <person name="Mehta T."/>
            <person name="Neiman D."/>
            <person name="Pearson M."/>
            <person name="Roberts A."/>
            <person name="Saif S."/>
            <person name="Shea T."/>
            <person name="Shenoy N."/>
            <person name="Sisk P."/>
            <person name="Stolte C."/>
            <person name="Sykes S."/>
            <person name="Walk T."/>
            <person name="White J."/>
            <person name="Yandava C."/>
            <person name="Haas B."/>
            <person name="Nusbaum C."/>
            <person name="Birren B."/>
        </authorList>
    </citation>
    <scope>NUCLEOTIDE SEQUENCE [LARGE SCALE GENOMIC DNA]</scope>
    <source>
        <strain evidence="5">ATCC 64411 / 73-15</strain>
    </source>
</reference>
<dbReference type="EnsemblFungi" id="MAPG_01821T0">
    <property type="protein sequence ID" value="MAPG_01821T0"/>
    <property type="gene ID" value="MAPG_01821"/>
</dbReference>
<evidence type="ECO:0000256" key="2">
    <source>
        <dbReference type="SAM" id="SignalP"/>
    </source>
</evidence>
<reference evidence="3" key="1">
    <citation type="submission" date="2010-05" db="EMBL/GenBank/DDBJ databases">
        <title>The Genome Sequence of Magnaporthe poae strain ATCC 64411.</title>
        <authorList>
            <consortium name="The Broad Institute Genome Sequencing Platform"/>
            <consortium name="Broad Institute Genome Sequencing Center for Infectious Disease"/>
            <person name="Ma L.-J."/>
            <person name="Dead R."/>
            <person name="Young S."/>
            <person name="Zeng Q."/>
            <person name="Koehrsen M."/>
            <person name="Alvarado L."/>
            <person name="Berlin A."/>
            <person name="Chapman S.B."/>
            <person name="Chen Z."/>
            <person name="Freedman E."/>
            <person name="Gellesch M."/>
            <person name="Goldberg J."/>
            <person name="Griggs A."/>
            <person name="Gujja S."/>
            <person name="Heilman E.R."/>
            <person name="Heiman D."/>
            <person name="Hepburn T."/>
            <person name="Howarth C."/>
            <person name="Jen D."/>
            <person name="Larson L."/>
            <person name="Mehta T."/>
            <person name="Neiman D."/>
            <person name="Pearson M."/>
            <person name="Roberts A."/>
            <person name="Saif S."/>
            <person name="Shea T."/>
            <person name="Shenoy N."/>
            <person name="Sisk P."/>
            <person name="Stolte C."/>
            <person name="Sykes S."/>
            <person name="Walk T."/>
            <person name="White J."/>
            <person name="Yandava C."/>
            <person name="Haas B."/>
            <person name="Nusbaum C."/>
            <person name="Birren B."/>
        </authorList>
    </citation>
    <scope>NUCLEOTIDE SEQUENCE</scope>
    <source>
        <strain evidence="3">ATCC 64411</strain>
    </source>
</reference>
<evidence type="ECO:0000256" key="1">
    <source>
        <dbReference type="SAM" id="MobiDB-lite"/>
    </source>
</evidence>
<dbReference type="Proteomes" id="UP000011715">
    <property type="component" value="Unassembled WGS sequence"/>
</dbReference>
<feature type="signal peptide" evidence="2">
    <location>
        <begin position="1"/>
        <end position="15"/>
    </location>
</feature>
<protein>
    <recommendedName>
        <fullName evidence="6">3-oxoacyl-[acyl-carrier-protein] reductase</fullName>
    </recommendedName>
</protein>
<keyword evidence="2" id="KW-0732">Signal</keyword>
<reference evidence="4" key="5">
    <citation type="submission" date="2015-06" db="UniProtKB">
        <authorList>
            <consortium name="EnsemblFungi"/>
        </authorList>
    </citation>
    <scope>IDENTIFICATION</scope>
    <source>
        <strain evidence="4">ATCC 64411</strain>
    </source>
</reference>
<dbReference type="EMBL" id="ADBL01000448">
    <property type="status" value="NOT_ANNOTATED_CDS"/>
    <property type="molecule type" value="Genomic_DNA"/>
</dbReference>
<evidence type="ECO:0000313" key="4">
    <source>
        <dbReference type="EnsemblFungi" id="MAPG_01821T0"/>
    </source>
</evidence>
<dbReference type="PRINTS" id="PR00081">
    <property type="entry name" value="GDHRDH"/>
</dbReference>
<evidence type="ECO:0008006" key="6">
    <source>
        <dbReference type="Google" id="ProtNLM"/>
    </source>
</evidence>
<feature type="chain" id="PRO_5011847298" description="3-oxoacyl-[acyl-carrier-protein] reductase" evidence="2">
    <location>
        <begin position="16"/>
        <end position="284"/>
    </location>
</feature>
<feature type="region of interest" description="Disordered" evidence="1">
    <location>
        <begin position="185"/>
        <end position="219"/>
    </location>
</feature>
<dbReference type="PANTHER" id="PTHR42820">
    <property type="entry name" value="SHORT-CHAIN DEHYDROGENASE REDUCTASE"/>
    <property type="match status" value="1"/>
</dbReference>
<sequence length="284" mass="30086">MSRIWAINCIALSLAQVITHILPPSPRFSHSPENKPPFHSPMSSAAKTLLGKVAVVTGAASGNGRSIAVALADAGATVVCSDLQPAARQDGYEKDTALLTHDAITQAGGRAVFHRADVAIASDVEGLVDAAVKEFGRLDIMVNNAGIFTGTQNILELSIDDYDRTMAINTRGTYLGCRYAIQQFLAQSPPPPPPDADHQQQEQEQRPIGRSSTSPPSAGSFLPTAMVRSLLDNPETHKAIRDATPWPRLGTAKDVTDAVLFLAGSQSDWMTGSALTVDGGYTAK</sequence>
<feature type="compositionally biased region" description="Basic and acidic residues" evidence="1">
    <location>
        <begin position="195"/>
        <end position="207"/>
    </location>
</feature>
<evidence type="ECO:0000313" key="5">
    <source>
        <dbReference type="Proteomes" id="UP000011715"/>
    </source>
</evidence>
<dbReference type="EMBL" id="GL876966">
    <property type="protein sequence ID" value="KLU82752.1"/>
    <property type="molecule type" value="Genomic_DNA"/>
</dbReference>
<dbReference type="eggNOG" id="KOG0725">
    <property type="taxonomic scope" value="Eukaryota"/>
</dbReference>
<reference evidence="4" key="4">
    <citation type="journal article" date="2015" name="G3 (Bethesda)">
        <title>Genome sequences of three phytopathogenic species of the Magnaporthaceae family of fungi.</title>
        <authorList>
            <person name="Okagaki L.H."/>
            <person name="Nunes C.C."/>
            <person name="Sailsbery J."/>
            <person name="Clay B."/>
            <person name="Brown D."/>
            <person name="John T."/>
            <person name="Oh Y."/>
            <person name="Young N."/>
            <person name="Fitzgerald M."/>
            <person name="Haas B.J."/>
            <person name="Zeng Q."/>
            <person name="Young S."/>
            <person name="Adiconis X."/>
            <person name="Fan L."/>
            <person name="Levin J.Z."/>
            <person name="Mitchell T.K."/>
            <person name="Okubara P.A."/>
            <person name="Farman M.L."/>
            <person name="Kohn L.M."/>
            <person name="Birren B."/>
            <person name="Ma L.-J."/>
            <person name="Dean R.A."/>
        </authorList>
    </citation>
    <scope>NUCLEOTIDE SEQUENCE</scope>
    <source>
        <strain evidence="4">ATCC 64411 / 73-15</strain>
    </source>
</reference>
<reference evidence="3" key="3">
    <citation type="submission" date="2011-03" db="EMBL/GenBank/DDBJ databases">
        <title>Annotation of Magnaporthe poae ATCC 64411.</title>
        <authorList>
            <person name="Ma L.-J."/>
            <person name="Dead R."/>
            <person name="Young S.K."/>
            <person name="Zeng Q."/>
            <person name="Gargeya S."/>
            <person name="Fitzgerald M."/>
            <person name="Haas B."/>
            <person name="Abouelleil A."/>
            <person name="Alvarado L."/>
            <person name="Arachchi H.M."/>
            <person name="Berlin A."/>
            <person name="Brown A."/>
            <person name="Chapman S.B."/>
            <person name="Chen Z."/>
            <person name="Dunbar C."/>
            <person name="Freedman E."/>
            <person name="Gearin G."/>
            <person name="Gellesch M."/>
            <person name="Goldberg J."/>
            <person name="Griggs A."/>
            <person name="Gujja S."/>
            <person name="Heiman D."/>
            <person name="Howarth C."/>
            <person name="Larson L."/>
            <person name="Lui A."/>
            <person name="MacDonald P.J.P."/>
            <person name="Mehta T."/>
            <person name="Montmayeur A."/>
            <person name="Murphy C."/>
            <person name="Neiman D."/>
            <person name="Pearson M."/>
            <person name="Priest M."/>
            <person name="Roberts A."/>
            <person name="Saif S."/>
            <person name="Shea T."/>
            <person name="Shenoy N."/>
            <person name="Sisk P."/>
            <person name="Stolte C."/>
            <person name="Sykes S."/>
            <person name="Yandava C."/>
            <person name="Wortman J."/>
            <person name="Nusbaum C."/>
            <person name="Birren B."/>
        </authorList>
    </citation>
    <scope>NUCLEOTIDE SEQUENCE</scope>
    <source>
        <strain evidence="3">ATCC 64411</strain>
    </source>
</reference>
<dbReference type="PANTHER" id="PTHR42820:SF1">
    <property type="entry name" value="SHORT-CHAIN DEHYDROGENASE_REDUCTASE FAMILY PROTEIN"/>
    <property type="match status" value="1"/>
</dbReference>
<gene>
    <name evidence="3" type="ORF">MAPG_01821</name>
</gene>
<dbReference type="SUPFAM" id="SSF51735">
    <property type="entry name" value="NAD(P)-binding Rossmann-fold domains"/>
    <property type="match status" value="1"/>
</dbReference>
<dbReference type="OMA" id="NAGICSP"/>
<dbReference type="InterPro" id="IPR002347">
    <property type="entry name" value="SDR_fam"/>
</dbReference>
<dbReference type="AlphaFoldDB" id="A0A0C4DPQ0"/>
<proteinExistence type="predicted"/>
<accession>A0A0C4DPQ0</accession>
<dbReference type="Pfam" id="PF13561">
    <property type="entry name" value="adh_short_C2"/>
    <property type="match status" value="1"/>
</dbReference>
<dbReference type="STRING" id="644358.A0A0C4DPQ0"/>
<name>A0A0C4DPQ0_MAGP6</name>
<dbReference type="OrthoDB" id="47007at2759"/>
<dbReference type="Gene3D" id="3.40.50.720">
    <property type="entry name" value="NAD(P)-binding Rossmann-like Domain"/>
    <property type="match status" value="2"/>
</dbReference>
<organism evidence="4 5">
    <name type="scientific">Magnaporthiopsis poae (strain ATCC 64411 / 73-15)</name>
    <name type="common">Kentucky bluegrass fungus</name>
    <name type="synonym">Magnaporthe poae</name>
    <dbReference type="NCBI Taxonomy" id="644358"/>
    <lineage>
        <taxon>Eukaryota</taxon>
        <taxon>Fungi</taxon>
        <taxon>Dikarya</taxon>
        <taxon>Ascomycota</taxon>
        <taxon>Pezizomycotina</taxon>
        <taxon>Sordariomycetes</taxon>
        <taxon>Sordariomycetidae</taxon>
        <taxon>Magnaporthales</taxon>
        <taxon>Magnaporthaceae</taxon>
        <taxon>Magnaporthiopsis</taxon>
    </lineage>
</organism>
<keyword evidence="5" id="KW-1185">Reference proteome</keyword>
<dbReference type="EMBL" id="ADBL01000447">
    <property type="status" value="NOT_ANNOTATED_CDS"/>
    <property type="molecule type" value="Genomic_DNA"/>
</dbReference>
<dbReference type="InterPro" id="IPR036291">
    <property type="entry name" value="NAD(P)-bd_dom_sf"/>
</dbReference>
<dbReference type="VEuPathDB" id="FungiDB:MAPG_01821"/>
<dbReference type="Pfam" id="PF00106">
    <property type="entry name" value="adh_short"/>
    <property type="match status" value="1"/>
</dbReference>